<accession>A0A5D5AFU7</accession>
<keyword evidence="1" id="KW-0472">Membrane</keyword>
<reference evidence="2 3" key="1">
    <citation type="submission" date="2019-08" db="EMBL/GenBank/DDBJ databases">
        <title>Archaea genome.</title>
        <authorList>
            <person name="Kajale S."/>
            <person name="Shouche Y."/>
            <person name="Deshpande N."/>
            <person name="Sharma A."/>
        </authorList>
    </citation>
    <scope>NUCLEOTIDE SEQUENCE [LARGE SCALE GENOMIC DNA]</scope>
    <source>
        <strain evidence="2 3">ESP3B_9</strain>
    </source>
</reference>
<comment type="caution">
    <text evidence="2">The sequence shown here is derived from an EMBL/GenBank/DDBJ whole genome shotgun (WGS) entry which is preliminary data.</text>
</comment>
<keyword evidence="3" id="KW-1185">Reference proteome</keyword>
<evidence type="ECO:0000256" key="1">
    <source>
        <dbReference type="SAM" id="Phobius"/>
    </source>
</evidence>
<protein>
    <submittedName>
        <fullName evidence="2">Uncharacterized protein</fullName>
    </submittedName>
</protein>
<dbReference type="EMBL" id="VTAW01000033">
    <property type="protein sequence ID" value="TYT60669.1"/>
    <property type="molecule type" value="Genomic_DNA"/>
</dbReference>
<evidence type="ECO:0000313" key="3">
    <source>
        <dbReference type="Proteomes" id="UP000324104"/>
    </source>
</evidence>
<proteinExistence type="predicted"/>
<name>A0A5D5AFU7_9EURY</name>
<dbReference type="RefSeq" id="WP_149082805.1">
    <property type="nucleotide sequence ID" value="NZ_VTAW01000033.1"/>
</dbReference>
<evidence type="ECO:0000313" key="2">
    <source>
        <dbReference type="EMBL" id="TYT60669.1"/>
    </source>
</evidence>
<dbReference type="AlphaFoldDB" id="A0A5D5AFU7"/>
<organism evidence="2 3">
    <name type="scientific">Natrialba swarupiae</name>
    <dbReference type="NCBI Taxonomy" id="2448032"/>
    <lineage>
        <taxon>Archaea</taxon>
        <taxon>Methanobacteriati</taxon>
        <taxon>Methanobacteriota</taxon>
        <taxon>Stenosarchaea group</taxon>
        <taxon>Halobacteria</taxon>
        <taxon>Halobacteriales</taxon>
        <taxon>Natrialbaceae</taxon>
        <taxon>Natrialba</taxon>
    </lineage>
</organism>
<keyword evidence="1" id="KW-0812">Transmembrane</keyword>
<gene>
    <name evidence="2" type="ORF">FYC77_17590</name>
</gene>
<feature type="transmembrane region" description="Helical" evidence="1">
    <location>
        <begin position="40"/>
        <end position="59"/>
    </location>
</feature>
<sequence length="64" mass="6674">MGISRTNLLALLLLATLLAGSVWFGNVDEELGLTRTELAVVAAVIVVVPIALVILVDRVSGDDS</sequence>
<keyword evidence="1" id="KW-1133">Transmembrane helix</keyword>
<dbReference type="Proteomes" id="UP000324104">
    <property type="component" value="Unassembled WGS sequence"/>
</dbReference>